<name>A0AAN8V437_9MAGN</name>
<comment type="caution">
    <text evidence="2">The sequence shown here is derived from an EMBL/GenBank/DDBJ whole genome shotgun (WGS) entry which is preliminary data.</text>
</comment>
<keyword evidence="3" id="KW-1185">Reference proteome</keyword>
<feature type="region of interest" description="Disordered" evidence="1">
    <location>
        <begin position="21"/>
        <end position="51"/>
    </location>
</feature>
<dbReference type="EMBL" id="JBAMMX010000019">
    <property type="protein sequence ID" value="KAK6922342.1"/>
    <property type="molecule type" value="Genomic_DNA"/>
</dbReference>
<evidence type="ECO:0000313" key="2">
    <source>
        <dbReference type="EMBL" id="KAK6922342.1"/>
    </source>
</evidence>
<gene>
    <name evidence="2" type="ORF">RJ641_012849</name>
</gene>
<proteinExistence type="predicted"/>
<protein>
    <submittedName>
        <fullName evidence="2">Uncharacterized protein</fullName>
    </submittedName>
</protein>
<dbReference type="Proteomes" id="UP001370490">
    <property type="component" value="Unassembled WGS sequence"/>
</dbReference>
<evidence type="ECO:0000256" key="1">
    <source>
        <dbReference type="SAM" id="MobiDB-lite"/>
    </source>
</evidence>
<reference evidence="2 3" key="1">
    <citation type="submission" date="2023-12" db="EMBL/GenBank/DDBJ databases">
        <title>A high-quality genome assembly for Dillenia turbinata (Dilleniales).</title>
        <authorList>
            <person name="Chanderbali A."/>
        </authorList>
    </citation>
    <scope>NUCLEOTIDE SEQUENCE [LARGE SCALE GENOMIC DNA]</scope>
    <source>
        <strain evidence="2">LSX21</strain>
        <tissue evidence="2">Leaf</tissue>
    </source>
</reference>
<dbReference type="AlphaFoldDB" id="A0AAN8V437"/>
<sequence length="98" mass="10989">MSITPQELQSAQIQLNLGEAENAANGDIKDDQTQRPWQTGVNGQPSEEVQAEATMRPRQAIMKLMFWNFRALGNSHPEVGIGNKDIEVEAKRKQEIDN</sequence>
<organism evidence="2 3">
    <name type="scientific">Dillenia turbinata</name>
    <dbReference type="NCBI Taxonomy" id="194707"/>
    <lineage>
        <taxon>Eukaryota</taxon>
        <taxon>Viridiplantae</taxon>
        <taxon>Streptophyta</taxon>
        <taxon>Embryophyta</taxon>
        <taxon>Tracheophyta</taxon>
        <taxon>Spermatophyta</taxon>
        <taxon>Magnoliopsida</taxon>
        <taxon>eudicotyledons</taxon>
        <taxon>Gunneridae</taxon>
        <taxon>Pentapetalae</taxon>
        <taxon>Dilleniales</taxon>
        <taxon>Dilleniaceae</taxon>
        <taxon>Dillenia</taxon>
    </lineage>
</organism>
<feature type="compositionally biased region" description="Polar residues" evidence="1">
    <location>
        <begin position="34"/>
        <end position="47"/>
    </location>
</feature>
<evidence type="ECO:0000313" key="3">
    <source>
        <dbReference type="Proteomes" id="UP001370490"/>
    </source>
</evidence>
<accession>A0AAN8V437</accession>